<name>A0A9N9JG87_9GLOM</name>
<evidence type="ECO:0000313" key="2">
    <source>
        <dbReference type="Proteomes" id="UP000789396"/>
    </source>
</evidence>
<proteinExistence type="predicted"/>
<organism evidence="1 2">
    <name type="scientific">Racocetra fulgida</name>
    <dbReference type="NCBI Taxonomy" id="60492"/>
    <lineage>
        <taxon>Eukaryota</taxon>
        <taxon>Fungi</taxon>
        <taxon>Fungi incertae sedis</taxon>
        <taxon>Mucoromycota</taxon>
        <taxon>Glomeromycotina</taxon>
        <taxon>Glomeromycetes</taxon>
        <taxon>Diversisporales</taxon>
        <taxon>Gigasporaceae</taxon>
        <taxon>Racocetra</taxon>
    </lineage>
</organism>
<feature type="non-terminal residue" evidence="1">
    <location>
        <position position="62"/>
    </location>
</feature>
<protein>
    <submittedName>
        <fullName evidence="1">1724_t:CDS:1</fullName>
    </submittedName>
</protein>
<gene>
    <name evidence="1" type="ORF">RFULGI_LOCUS15810</name>
</gene>
<dbReference type="OrthoDB" id="2449973at2759"/>
<feature type="non-terminal residue" evidence="1">
    <location>
        <position position="1"/>
    </location>
</feature>
<dbReference type="Proteomes" id="UP000789396">
    <property type="component" value="Unassembled WGS sequence"/>
</dbReference>
<reference evidence="1" key="1">
    <citation type="submission" date="2021-06" db="EMBL/GenBank/DDBJ databases">
        <authorList>
            <person name="Kallberg Y."/>
            <person name="Tangrot J."/>
            <person name="Rosling A."/>
        </authorList>
    </citation>
    <scope>NUCLEOTIDE SEQUENCE</scope>
    <source>
        <strain evidence="1">IN212</strain>
    </source>
</reference>
<dbReference type="EMBL" id="CAJVPZ010052689">
    <property type="protein sequence ID" value="CAG8780863.1"/>
    <property type="molecule type" value="Genomic_DNA"/>
</dbReference>
<evidence type="ECO:0000313" key="1">
    <source>
        <dbReference type="EMBL" id="CAG8780863.1"/>
    </source>
</evidence>
<accession>A0A9N9JG87</accession>
<keyword evidence="2" id="KW-1185">Reference proteome</keyword>
<sequence>ANERGDIKILQKREYRTLVTKFVTTSSYTTHFKVTSCSNLPKEPKKCCNDKYWCEDASYKEP</sequence>
<comment type="caution">
    <text evidence="1">The sequence shown here is derived from an EMBL/GenBank/DDBJ whole genome shotgun (WGS) entry which is preliminary data.</text>
</comment>
<dbReference type="AlphaFoldDB" id="A0A9N9JG87"/>